<comment type="caution">
    <text evidence="1">The sequence shown here is derived from an EMBL/GenBank/DDBJ whole genome shotgun (WGS) entry which is preliminary data.</text>
</comment>
<evidence type="ECO:0000313" key="1">
    <source>
        <dbReference type="EMBL" id="KAJ1674332.1"/>
    </source>
</evidence>
<dbReference type="EMBL" id="JAMZIH010006057">
    <property type="protein sequence ID" value="KAJ1674332.1"/>
    <property type="molecule type" value="Genomic_DNA"/>
</dbReference>
<protein>
    <submittedName>
        <fullName evidence="1">rRNA-processing protein utp21</fullName>
    </submittedName>
</protein>
<proteinExistence type="predicted"/>
<accession>A0ACC1HCX9</accession>
<reference evidence="1" key="1">
    <citation type="submission" date="2022-06" db="EMBL/GenBank/DDBJ databases">
        <title>Phylogenomic reconstructions and comparative analyses of Kickxellomycotina fungi.</title>
        <authorList>
            <person name="Reynolds N.K."/>
            <person name="Stajich J.E."/>
            <person name="Barry K."/>
            <person name="Grigoriev I.V."/>
            <person name="Crous P."/>
            <person name="Smith M.E."/>
        </authorList>
    </citation>
    <scope>NUCLEOTIDE SEQUENCE</scope>
    <source>
        <strain evidence="1">RSA 2271</strain>
    </source>
</reference>
<dbReference type="Proteomes" id="UP001145114">
    <property type="component" value="Unassembled WGS sequence"/>
</dbReference>
<sequence length="106" mass="12610">MNYLQSLNPSGVDYELRSLTVDSDLTDFVTFLEMLDHHLATKRDFELVQVYLNVFLRIHSDIITNNPEKFEKLLRKIQIDYSKEWERLSGLIRYSLCMVDYCRASK</sequence>
<keyword evidence="2" id="KW-1185">Reference proteome</keyword>
<organism evidence="1 2">
    <name type="scientific">Spiromyces aspiralis</name>
    <dbReference type="NCBI Taxonomy" id="68401"/>
    <lineage>
        <taxon>Eukaryota</taxon>
        <taxon>Fungi</taxon>
        <taxon>Fungi incertae sedis</taxon>
        <taxon>Zoopagomycota</taxon>
        <taxon>Kickxellomycotina</taxon>
        <taxon>Kickxellomycetes</taxon>
        <taxon>Kickxellales</taxon>
        <taxon>Kickxellaceae</taxon>
        <taxon>Spiromyces</taxon>
    </lineage>
</organism>
<gene>
    <name evidence="1" type="primary">UTP21_1</name>
    <name evidence="1" type="ORF">EV182_003498</name>
</gene>
<evidence type="ECO:0000313" key="2">
    <source>
        <dbReference type="Proteomes" id="UP001145114"/>
    </source>
</evidence>
<name>A0ACC1HCX9_9FUNG</name>